<evidence type="ECO:0000313" key="2">
    <source>
        <dbReference type="Proteomes" id="UP001205603"/>
    </source>
</evidence>
<organism evidence="1 2">
    <name type="scientific">Coprobacter tertius</name>
    <dbReference type="NCBI Taxonomy" id="2944915"/>
    <lineage>
        <taxon>Bacteria</taxon>
        <taxon>Pseudomonadati</taxon>
        <taxon>Bacteroidota</taxon>
        <taxon>Bacteroidia</taxon>
        <taxon>Bacteroidales</taxon>
        <taxon>Barnesiellaceae</taxon>
        <taxon>Coprobacter</taxon>
    </lineage>
</organism>
<keyword evidence="2" id="KW-1185">Reference proteome</keyword>
<reference evidence="1 2" key="1">
    <citation type="submission" date="2022-07" db="EMBL/GenBank/DDBJ databases">
        <title>Fecal culturing of patients with breast cancer.</title>
        <authorList>
            <person name="Teng N.M.Y."/>
            <person name="Kiu R."/>
            <person name="Evans R."/>
            <person name="Baker D.J."/>
            <person name="Zenner C."/>
            <person name="Robinson S.D."/>
            <person name="Hall L.J."/>
        </authorList>
    </citation>
    <scope>NUCLEOTIDE SEQUENCE [LARGE SCALE GENOMIC DNA]</scope>
    <source>
        <strain evidence="1 2">LH1063</strain>
    </source>
</reference>
<feature type="non-terminal residue" evidence="1">
    <location>
        <position position="1"/>
    </location>
</feature>
<comment type="caution">
    <text evidence="1">The sequence shown here is derived from an EMBL/GenBank/DDBJ whole genome shotgun (WGS) entry which is preliminary data.</text>
</comment>
<proteinExistence type="predicted"/>
<protein>
    <submittedName>
        <fullName evidence="1">Uncharacterized protein</fullName>
    </submittedName>
</protein>
<gene>
    <name evidence="1" type="ORF">NMU02_01935</name>
</gene>
<accession>A0ABT1MDY5</accession>
<evidence type="ECO:0000313" key="1">
    <source>
        <dbReference type="EMBL" id="MCP9610850.1"/>
    </source>
</evidence>
<sequence length="96" mass="10742">THTHTHTHTHNCDVSKLLYYKRYVSGKRNFWLPHFLVPDLTITPCHVERPAKGPLMRVTLGNRPALVAMALGDFPTDAAAGVMSPGGFRYSLRRTA</sequence>
<dbReference type="RefSeq" id="WP_255025453.1">
    <property type="nucleotide sequence ID" value="NZ_JANDHW010000002.1"/>
</dbReference>
<dbReference type="EMBL" id="JANDHW010000002">
    <property type="protein sequence ID" value="MCP9610850.1"/>
    <property type="molecule type" value="Genomic_DNA"/>
</dbReference>
<dbReference type="Proteomes" id="UP001205603">
    <property type="component" value="Unassembled WGS sequence"/>
</dbReference>
<name>A0ABT1MDY5_9BACT</name>